<keyword evidence="3 9" id="KW-0812">Transmembrane</keyword>
<keyword evidence="4" id="KW-0732">Signal</keyword>
<evidence type="ECO:0000256" key="2">
    <source>
        <dbReference type="ARBA" id="ARBA00007717"/>
    </source>
</evidence>
<evidence type="ECO:0000313" key="11">
    <source>
        <dbReference type="Proteomes" id="UP000270296"/>
    </source>
</evidence>
<organism evidence="12">
    <name type="scientific">Soboliphyme baturini</name>
    <dbReference type="NCBI Taxonomy" id="241478"/>
    <lineage>
        <taxon>Eukaryota</taxon>
        <taxon>Metazoa</taxon>
        <taxon>Ecdysozoa</taxon>
        <taxon>Nematoda</taxon>
        <taxon>Enoplea</taxon>
        <taxon>Dorylaimia</taxon>
        <taxon>Dioctophymatida</taxon>
        <taxon>Dioctophymatoidea</taxon>
        <taxon>Soboliphymatidae</taxon>
        <taxon>Soboliphyme</taxon>
    </lineage>
</organism>
<evidence type="ECO:0000256" key="8">
    <source>
        <dbReference type="ARBA" id="ARBA00023180"/>
    </source>
</evidence>
<keyword evidence="8" id="KW-0325">Glycoprotein</keyword>
<evidence type="ECO:0000256" key="4">
    <source>
        <dbReference type="ARBA" id="ARBA00022729"/>
    </source>
</evidence>
<dbReference type="GO" id="GO:0009966">
    <property type="term" value="P:regulation of signal transduction"/>
    <property type="evidence" value="ECO:0007669"/>
    <property type="project" value="InterPro"/>
</dbReference>
<evidence type="ECO:0000256" key="3">
    <source>
        <dbReference type="ARBA" id="ARBA00022692"/>
    </source>
</evidence>
<evidence type="ECO:0000256" key="9">
    <source>
        <dbReference type="SAM" id="Phobius"/>
    </source>
</evidence>
<proteinExistence type="inferred from homology"/>
<comment type="similarity">
    <text evidence="2">Belongs to the nicastrin family.</text>
</comment>
<keyword evidence="7 9" id="KW-0472">Membrane</keyword>
<dbReference type="GO" id="GO:0005789">
    <property type="term" value="C:endoplasmic reticulum membrane"/>
    <property type="evidence" value="ECO:0007669"/>
    <property type="project" value="UniProtKB-SubCell"/>
</dbReference>
<dbReference type="OrthoDB" id="5913609at2759"/>
<evidence type="ECO:0000313" key="12">
    <source>
        <dbReference type="WBParaSite" id="SBAD_0000959101-mRNA-1"/>
    </source>
</evidence>
<comment type="subcellular location">
    <subcellularLocation>
        <location evidence="1">Endoplasmic reticulum membrane</location>
        <topology evidence="1">Single-pass membrane protein</topology>
    </subcellularLocation>
</comment>
<dbReference type="AlphaFoldDB" id="A0A183J062"/>
<keyword evidence="11" id="KW-1185">Reference proteome</keyword>
<dbReference type="PANTHER" id="PTHR31826">
    <property type="entry name" value="NICALIN"/>
    <property type="match status" value="1"/>
</dbReference>
<evidence type="ECO:0000256" key="6">
    <source>
        <dbReference type="ARBA" id="ARBA00022989"/>
    </source>
</evidence>
<reference evidence="10 11" key="2">
    <citation type="submission" date="2018-11" db="EMBL/GenBank/DDBJ databases">
        <authorList>
            <consortium name="Pathogen Informatics"/>
        </authorList>
    </citation>
    <scope>NUCLEOTIDE SEQUENCE [LARGE SCALE GENOMIC DNA]</scope>
</reference>
<evidence type="ECO:0000256" key="5">
    <source>
        <dbReference type="ARBA" id="ARBA00022824"/>
    </source>
</evidence>
<gene>
    <name evidence="10" type="ORF">SBAD_LOCUS9260</name>
</gene>
<feature type="transmembrane region" description="Helical" evidence="9">
    <location>
        <begin position="21"/>
        <end position="39"/>
    </location>
</feature>
<keyword evidence="6 9" id="KW-1133">Transmembrane helix</keyword>
<sequence length="242" mass="27378">MSRLDVSCTTKMDELYDILKINLIFGYLVLVLLPVAVALTPHKFPSVHELKVYRMHHYDLHGSRYGTYIETLASRRYAKETTSLGSRRWRFSLEAASVRARDLTRKCLVVWWNDFKPDMLESEVKKSLGAVILLIPRNLSAIAGEDKAAFMFMEERMSGKEIDLPVYFAFATPEVQHILDSVQRQNQAEEGSVLKASFLAVTANSYKLVSQNQASSLNSHFQMQNVVVSADENSTSGEVCYA</sequence>
<dbReference type="WBParaSite" id="SBAD_0000959101-mRNA-1">
    <property type="protein sequence ID" value="SBAD_0000959101-mRNA-1"/>
    <property type="gene ID" value="SBAD_0000959101"/>
</dbReference>
<dbReference type="EMBL" id="UZAM01012504">
    <property type="protein sequence ID" value="VDP22170.1"/>
    <property type="molecule type" value="Genomic_DNA"/>
</dbReference>
<evidence type="ECO:0000256" key="7">
    <source>
        <dbReference type="ARBA" id="ARBA00023136"/>
    </source>
</evidence>
<reference evidence="12" key="1">
    <citation type="submission" date="2016-06" db="UniProtKB">
        <authorList>
            <consortium name="WormBaseParasite"/>
        </authorList>
    </citation>
    <scope>IDENTIFICATION</scope>
</reference>
<evidence type="ECO:0000256" key="1">
    <source>
        <dbReference type="ARBA" id="ARBA00004389"/>
    </source>
</evidence>
<accession>A0A183J062</accession>
<name>A0A183J062_9BILA</name>
<keyword evidence="5" id="KW-0256">Endoplasmic reticulum</keyword>
<dbReference type="Proteomes" id="UP000270296">
    <property type="component" value="Unassembled WGS sequence"/>
</dbReference>
<protein>
    <submittedName>
        <fullName evidence="12">Exostosin domain-containing protein</fullName>
    </submittedName>
</protein>
<dbReference type="InterPro" id="IPR016574">
    <property type="entry name" value="Nicalin"/>
</dbReference>
<evidence type="ECO:0000313" key="10">
    <source>
        <dbReference type="EMBL" id="VDP22170.1"/>
    </source>
</evidence>